<name>S7XGK8_SPRLO</name>
<evidence type="ECO:0000313" key="3">
    <source>
        <dbReference type="EMBL" id="EPR78169.1"/>
    </source>
</evidence>
<gene>
    <name evidence="3" type="ORF">SLOPH_515</name>
</gene>
<feature type="non-terminal residue" evidence="3">
    <location>
        <position position="251"/>
    </location>
</feature>
<evidence type="ECO:0000256" key="2">
    <source>
        <dbReference type="SAM" id="SignalP"/>
    </source>
</evidence>
<feature type="transmembrane region" description="Helical" evidence="1">
    <location>
        <begin position="143"/>
        <end position="163"/>
    </location>
</feature>
<feature type="chain" id="PRO_5004559412" evidence="2">
    <location>
        <begin position="24"/>
        <end position="251"/>
    </location>
</feature>
<feature type="transmembrane region" description="Helical" evidence="1">
    <location>
        <begin position="48"/>
        <end position="72"/>
    </location>
</feature>
<dbReference type="EMBL" id="ATCN01000972">
    <property type="protein sequence ID" value="EPR78169.1"/>
    <property type="molecule type" value="Genomic_DNA"/>
</dbReference>
<sequence length="251" mass="28923">MLKTKFPLIISLGCLILISSVEYANPTRNNLIPNSYFLLQKKICTELQVLIVIAFVMCIPAICSFCIIKLFGLYIHESRRNSRICHIESTINFIMSFLLTFTSMTTLIFIVKQLFVNPYKFFLFTAIPGKNDLLDLISTYLKIHSLCIYCIIYLIILTAIEFLEMEKITKIVDIETIVSDKKYLHGGLGAASIGILLILTYMSIITWGMYKYLGSFLYMSLLFFYSMIVTIIPAVCFYCFYKINTRIYDST</sequence>
<feature type="signal peptide" evidence="2">
    <location>
        <begin position="1"/>
        <end position="23"/>
    </location>
</feature>
<dbReference type="VEuPathDB" id="MicrosporidiaDB:SLOPH_515"/>
<keyword evidence="1" id="KW-0812">Transmembrane</keyword>
<feature type="transmembrane region" description="Helical" evidence="1">
    <location>
        <begin position="183"/>
        <end position="210"/>
    </location>
</feature>
<keyword evidence="1" id="KW-0472">Membrane</keyword>
<keyword evidence="1" id="KW-1133">Transmembrane helix</keyword>
<dbReference type="Proteomes" id="UP000014978">
    <property type="component" value="Unassembled WGS sequence"/>
</dbReference>
<organism evidence="3 4">
    <name type="scientific">Spraguea lophii (strain 42_110)</name>
    <name type="common">Microsporidian parasite</name>
    <dbReference type="NCBI Taxonomy" id="1358809"/>
    <lineage>
        <taxon>Eukaryota</taxon>
        <taxon>Fungi</taxon>
        <taxon>Fungi incertae sedis</taxon>
        <taxon>Microsporidia</taxon>
        <taxon>Spragueidae</taxon>
        <taxon>Spraguea</taxon>
    </lineage>
</organism>
<dbReference type="HOGENOM" id="CLU_1113654_0_0_1"/>
<feature type="transmembrane region" description="Helical" evidence="1">
    <location>
        <begin position="93"/>
        <end position="115"/>
    </location>
</feature>
<evidence type="ECO:0000313" key="4">
    <source>
        <dbReference type="Proteomes" id="UP000014978"/>
    </source>
</evidence>
<comment type="caution">
    <text evidence="3">The sequence shown here is derived from an EMBL/GenBank/DDBJ whole genome shotgun (WGS) entry which is preliminary data.</text>
</comment>
<keyword evidence="2" id="KW-0732">Signal</keyword>
<protein>
    <submittedName>
        <fullName evidence="3">Uncharacterized protein</fullName>
    </submittedName>
</protein>
<keyword evidence="4" id="KW-1185">Reference proteome</keyword>
<dbReference type="InParanoid" id="S7XGK8"/>
<reference evidence="4" key="1">
    <citation type="journal article" date="2013" name="PLoS Genet.">
        <title>The genome of Spraguea lophii and the basis of host-microsporidian interactions.</title>
        <authorList>
            <person name="Campbell S.E."/>
            <person name="Williams T.A."/>
            <person name="Yousuf A."/>
            <person name="Soanes D.M."/>
            <person name="Paszkiewicz K.H."/>
            <person name="Williams B.A.P."/>
        </authorList>
    </citation>
    <scope>NUCLEOTIDE SEQUENCE [LARGE SCALE GENOMIC DNA]</scope>
    <source>
        <strain evidence="4">42_110</strain>
    </source>
</reference>
<feature type="transmembrane region" description="Helical" evidence="1">
    <location>
        <begin position="216"/>
        <end position="241"/>
    </location>
</feature>
<proteinExistence type="predicted"/>
<accession>S7XGK8</accession>
<dbReference type="AlphaFoldDB" id="S7XGK8"/>
<evidence type="ECO:0000256" key="1">
    <source>
        <dbReference type="SAM" id="Phobius"/>
    </source>
</evidence>